<dbReference type="Gene3D" id="3.40.50.300">
    <property type="entry name" value="P-loop containing nucleotide triphosphate hydrolases"/>
    <property type="match status" value="1"/>
</dbReference>
<dbReference type="Pfam" id="PF13374">
    <property type="entry name" value="TPR_10"/>
    <property type="match status" value="1"/>
</dbReference>
<protein>
    <recommendedName>
        <fullName evidence="4">NB-ARC domain-containing protein</fullName>
    </recommendedName>
</protein>
<dbReference type="Gene3D" id="1.25.40.10">
    <property type="entry name" value="Tetratricopeptide repeat domain"/>
    <property type="match status" value="1"/>
</dbReference>
<dbReference type="EMBL" id="ML975266">
    <property type="protein sequence ID" value="KAF1837026.1"/>
    <property type="molecule type" value="Genomic_DNA"/>
</dbReference>
<name>A0A6A5KPI4_9PLEO</name>
<evidence type="ECO:0000313" key="2">
    <source>
        <dbReference type="EMBL" id="KAF1837026.1"/>
    </source>
</evidence>
<sequence length="731" mass="82626">MNDVMTRCQPGTKLALMGIGGVGKSRIAIEYSYRIRKSSPETWVFWVSADSPTSVAQDFRKIAKAVGIPGWDEKATDIFTLVRDWLKEEANGPWIMILDNVDNADVLTAPAPRVTPLMTEEDDDEHAPIPQIREFLTTSPTGSILITSRNTEAAQMLTGNCAYHIAVEEMSETEAITLLQSKLSTNVLYTATEAAALVQTVDYMPLAISQIATNISINYPRLTLSRATQNLQSPSSDAATAQLLESSVHESSRDIRRSNSIVKTWHLSFQYVREAYPSAARLLSLMCLFDRQGIPEALLARQYGAETVDPVAMPFCSSVLWWIRRRLRLRLRLRRKRAATTGSKVYATSSFDDDWRVLTNFALIKTDVDRCHFRMHRLVQYTTRRWLEIHGELRAWMRKYVNIMKDHFPRPEYDNWKVCQYLFPHAQQTLSYKPTATDEALHAWAPLLYNVATYANYIGNCTAAETLSRAVFNFLTASLDAQNIQTLKSAQLLGEALERLHRNPEAEAMYKRTAHGLKTVLGDCHPDTLDTLNCLGRVLRTQSKTDESDRVYQQRIHAKIHLLGIHDPSTRLSLSGSAIDFFSRGMFAEAEAIHRLSLATATRRAQSEEEAVYHMGMLATCLKAQNKFLEAESLPRHASHHHHRTPSSIQTNDPPRRPLRLTSPLPLIRNLSPQSCIRLFAAGPPILIPIPRHTIRTIPPRTNSLPPEQTQRLRIPGSQHPRRNGVCVRRG</sequence>
<dbReference type="InterPro" id="IPR053137">
    <property type="entry name" value="NLR-like"/>
</dbReference>
<dbReference type="PANTHER" id="PTHR46082">
    <property type="entry name" value="ATP/GTP-BINDING PROTEIN-RELATED"/>
    <property type="match status" value="1"/>
</dbReference>
<dbReference type="Proteomes" id="UP000800040">
    <property type="component" value="Unassembled WGS sequence"/>
</dbReference>
<dbReference type="SUPFAM" id="SSF48452">
    <property type="entry name" value="TPR-like"/>
    <property type="match status" value="2"/>
</dbReference>
<feature type="compositionally biased region" description="Polar residues" evidence="1">
    <location>
        <begin position="703"/>
        <end position="712"/>
    </location>
</feature>
<dbReference type="SUPFAM" id="SSF52540">
    <property type="entry name" value="P-loop containing nucleoside triphosphate hydrolases"/>
    <property type="match status" value="1"/>
</dbReference>
<evidence type="ECO:0000313" key="3">
    <source>
        <dbReference type="Proteomes" id="UP000800040"/>
    </source>
</evidence>
<dbReference type="PANTHER" id="PTHR46082:SF6">
    <property type="entry name" value="AAA+ ATPASE DOMAIN-CONTAINING PROTEIN-RELATED"/>
    <property type="match status" value="1"/>
</dbReference>
<evidence type="ECO:0000256" key="1">
    <source>
        <dbReference type="SAM" id="MobiDB-lite"/>
    </source>
</evidence>
<gene>
    <name evidence="2" type="ORF">BDW02DRAFT_187883</name>
</gene>
<feature type="region of interest" description="Disordered" evidence="1">
    <location>
        <begin position="698"/>
        <end position="731"/>
    </location>
</feature>
<keyword evidence="3" id="KW-1185">Reference proteome</keyword>
<dbReference type="OrthoDB" id="20872at2759"/>
<reference evidence="2" key="1">
    <citation type="submission" date="2020-01" db="EMBL/GenBank/DDBJ databases">
        <authorList>
            <consortium name="DOE Joint Genome Institute"/>
            <person name="Haridas S."/>
            <person name="Albert R."/>
            <person name="Binder M."/>
            <person name="Bloem J."/>
            <person name="Labutti K."/>
            <person name="Salamov A."/>
            <person name="Andreopoulos B."/>
            <person name="Baker S.E."/>
            <person name="Barry K."/>
            <person name="Bills G."/>
            <person name="Bluhm B.H."/>
            <person name="Cannon C."/>
            <person name="Castanera R."/>
            <person name="Culley D.E."/>
            <person name="Daum C."/>
            <person name="Ezra D."/>
            <person name="Gonzalez J.B."/>
            <person name="Henrissat B."/>
            <person name="Kuo A."/>
            <person name="Liang C."/>
            <person name="Lipzen A."/>
            <person name="Lutzoni F."/>
            <person name="Magnuson J."/>
            <person name="Mondo S."/>
            <person name="Nolan M."/>
            <person name="Ohm R."/>
            <person name="Pangilinan J."/>
            <person name="Park H.-J."/>
            <person name="Ramirez L."/>
            <person name="Alfaro M."/>
            <person name="Sun H."/>
            <person name="Tritt A."/>
            <person name="Yoshinaga Y."/>
            <person name="Zwiers L.-H."/>
            <person name="Turgeon B.G."/>
            <person name="Goodwin S.B."/>
            <person name="Spatafora J.W."/>
            <person name="Crous P.W."/>
            <person name="Grigoriev I.V."/>
        </authorList>
    </citation>
    <scope>NUCLEOTIDE SEQUENCE</scope>
    <source>
        <strain evidence="2">P77</strain>
    </source>
</reference>
<organism evidence="2 3">
    <name type="scientific">Decorospora gaudefroyi</name>
    <dbReference type="NCBI Taxonomy" id="184978"/>
    <lineage>
        <taxon>Eukaryota</taxon>
        <taxon>Fungi</taxon>
        <taxon>Dikarya</taxon>
        <taxon>Ascomycota</taxon>
        <taxon>Pezizomycotina</taxon>
        <taxon>Dothideomycetes</taxon>
        <taxon>Pleosporomycetidae</taxon>
        <taxon>Pleosporales</taxon>
        <taxon>Pleosporineae</taxon>
        <taxon>Pleosporaceae</taxon>
        <taxon>Decorospora</taxon>
    </lineage>
</organism>
<dbReference type="AlphaFoldDB" id="A0A6A5KPI4"/>
<proteinExistence type="predicted"/>
<dbReference type="InterPro" id="IPR027417">
    <property type="entry name" value="P-loop_NTPase"/>
</dbReference>
<accession>A0A6A5KPI4</accession>
<feature type="region of interest" description="Disordered" evidence="1">
    <location>
        <begin position="635"/>
        <end position="658"/>
    </location>
</feature>
<evidence type="ECO:0008006" key="4">
    <source>
        <dbReference type="Google" id="ProtNLM"/>
    </source>
</evidence>
<dbReference type="InterPro" id="IPR011990">
    <property type="entry name" value="TPR-like_helical_dom_sf"/>
</dbReference>